<dbReference type="PANTHER" id="PTHR43581:SF2">
    <property type="entry name" value="EXCINUCLEASE ATPASE SUBUNIT"/>
    <property type="match status" value="1"/>
</dbReference>
<dbReference type="InterPro" id="IPR051396">
    <property type="entry name" value="Bact_Antivir_Def_Nuclease"/>
</dbReference>
<sequence length="618" mass="71507">MSKIKSLKLPSSFDIYNTESHLTLDPVSKINIFVGSNNSGKSRFLRMLSIQNEYKVLIEGVDLSLINIEIQGIFNQLRSHLLQSKLRGANNISLEYIDNLKVLPDCLNLNLDSYAELRTIFISWKNFPEIKSWTEQTNMSSDSLSRDKFRKAIISESVKALDILENIPVYSEANIPKRVYIPVLRGLRPIDADHTDLYAIQINKDYFSNVINSSNTSPPEVFTGLSLYDDLMKMLLGNNRQRKKIAEYQEFISKIFFENKPVTLIPSLEEKAVIVKIGNEKERPIFHLGDGIQSAIIMSFLPFIREEPTFFFIEEPEIYLHPGLQRKILDFFAAQSRHMFFLTTHSNHFLDLTIDVKDVSIFTFRKKLSQEEDTDEQTPTFIVESVESGNSSSLELLGVRNSSVFLVNATIWVEGITDRWYLREMLNSYIRHLKEDAPLSLPLEEDVHYSFVEYGGNNITHWSFLDEEEHPIEIDRLCAKALVIVDKDGDKKLARKDKLERLLGERLIVLPAREMENILPYNVIKEVILEYEKNPNLQLPDKPYSAYQHKYLGTFIEERVFNDTPFSRRGGYKEASGTIKSKRDFCNKALPKIRYQDLPPSTQEVIEKIYKFIKNQNS</sequence>
<dbReference type="SUPFAM" id="SSF52540">
    <property type="entry name" value="P-loop containing nucleoside triphosphate hydrolases"/>
    <property type="match status" value="1"/>
</dbReference>
<feature type="domain" description="Endonuclease GajA/Old nuclease/RecF-like AAA" evidence="1">
    <location>
        <begin position="28"/>
        <end position="349"/>
    </location>
</feature>
<evidence type="ECO:0000313" key="3">
    <source>
        <dbReference type="Proteomes" id="UP001301388"/>
    </source>
</evidence>
<organism evidence="2 3">
    <name type="scientific">Pseudanabaena galeata UHCC 0370</name>
    <dbReference type="NCBI Taxonomy" id="3110310"/>
    <lineage>
        <taxon>Bacteria</taxon>
        <taxon>Bacillati</taxon>
        <taxon>Cyanobacteriota</taxon>
        <taxon>Cyanophyceae</taxon>
        <taxon>Pseudanabaenales</taxon>
        <taxon>Pseudanabaenaceae</taxon>
        <taxon>Pseudanabaena</taxon>
    </lineage>
</organism>
<dbReference type="Pfam" id="PF13175">
    <property type="entry name" value="AAA_15"/>
    <property type="match status" value="1"/>
</dbReference>
<accession>A0ABU5TFQ2</accession>
<dbReference type="InterPro" id="IPR027417">
    <property type="entry name" value="P-loop_NTPase"/>
</dbReference>
<evidence type="ECO:0000313" key="2">
    <source>
        <dbReference type="EMBL" id="MEA5477130.1"/>
    </source>
</evidence>
<dbReference type="InterPro" id="IPR041685">
    <property type="entry name" value="AAA_GajA/Old/RecF-like"/>
</dbReference>
<protein>
    <submittedName>
        <fullName evidence="2">AAA family ATPase</fullName>
    </submittedName>
</protein>
<proteinExistence type="predicted"/>
<dbReference type="Gene3D" id="3.40.50.300">
    <property type="entry name" value="P-loop containing nucleotide triphosphate hydrolases"/>
    <property type="match status" value="1"/>
</dbReference>
<keyword evidence="3" id="KW-1185">Reference proteome</keyword>
<dbReference type="EMBL" id="JAYGIE010000017">
    <property type="protein sequence ID" value="MEA5477130.1"/>
    <property type="molecule type" value="Genomic_DNA"/>
</dbReference>
<name>A0ABU5TFQ2_9CYAN</name>
<reference evidence="2 3" key="1">
    <citation type="submission" date="2023-12" db="EMBL/GenBank/DDBJ databases">
        <title>Baltic Sea Cyanobacteria.</title>
        <authorList>
            <person name="Delbaje E."/>
            <person name="Fewer D.P."/>
            <person name="Shishido T.K."/>
        </authorList>
    </citation>
    <scope>NUCLEOTIDE SEQUENCE [LARGE SCALE GENOMIC DNA]</scope>
    <source>
        <strain evidence="2 3">UHCC 0370</strain>
    </source>
</reference>
<comment type="caution">
    <text evidence="2">The sequence shown here is derived from an EMBL/GenBank/DDBJ whole genome shotgun (WGS) entry which is preliminary data.</text>
</comment>
<gene>
    <name evidence="2" type="ORF">VB774_05800</name>
</gene>
<dbReference type="PANTHER" id="PTHR43581">
    <property type="entry name" value="ATP/GTP PHOSPHATASE"/>
    <property type="match status" value="1"/>
</dbReference>
<dbReference type="Proteomes" id="UP001301388">
    <property type="component" value="Unassembled WGS sequence"/>
</dbReference>
<evidence type="ECO:0000259" key="1">
    <source>
        <dbReference type="Pfam" id="PF13175"/>
    </source>
</evidence>
<dbReference type="RefSeq" id="WP_323260526.1">
    <property type="nucleotide sequence ID" value="NZ_JAYGIE010000017.1"/>
</dbReference>